<dbReference type="GO" id="GO:0042392">
    <property type="term" value="F:sphingosine-1-phosphate phosphatase activity"/>
    <property type="evidence" value="ECO:0007669"/>
    <property type="project" value="TreeGrafter"/>
</dbReference>
<sequence>MLSSPRLTRAPATRSLATRPNVTCSADEHAGARKRGPAVPQAAQRSDVGLSSLLGAPTTQQRAAVAQEPALPPATVLLGAGAAFTAVAANEFAPPSAPHLLQHLDASVHAWVSSSSAAWSAELQGLLAGKLVSDASIACGLAGWLGVAAVAVSARSPRLAGLLGLSSAAYCLGGGRMWRADPALVDTLKQAFHRVRPSEHHHTYAFPSGHTTAAAFICGTLLFVLLPAALQVVEEQQQQQQEGRSAPGEHNAAQRTAAWLVERRWQLCSAGVATTAAGRLLADVHWCSDVLAGACLGTALTAGLALLCGVPDMNSGAAGPASAAAEAPQASRRR</sequence>
<dbReference type="InterPro" id="IPR036938">
    <property type="entry name" value="PAP2/HPO_sf"/>
</dbReference>
<reference evidence="3 4" key="1">
    <citation type="journal article" date="2018" name="Plant J.">
        <title>Genome sequences of Chlorella sorokiniana UTEX 1602 and Micractinium conductrix SAG 241.80: implications to maltose excretion by a green alga.</title>
        <authorList>
            <person name="Arriola M.B."/>
            <person name="Velmurugan N."/>
            <person name="Zhang Y."/>
            <person name="Plunkett M.H."/>
            <person name="Hondzo H."/>
            <person name="Barney B.M."/>
        </authorList>
    </citation>
    <scope>NUCLEOTIDE SEQUENCE [LARGE SCALE GENOMIC DNA]</scope>
    <source>
        <strain evidence="3 4">SAG 241.80</strain>
    </source>
</reference>
<feature type="compositionally biased region" description="Polar residues" evidence="1">
    <location>
        <begin position="15"/>
        <end position="24"/>
    </location>
</feature>
<dbReference type="EMBL" id="LHPF02000020">
    <property type="protein sequence ID" value="PSC70460.1"/>
    <property type="molecule type" value="Genomic_DNA"/>
</dbReference>
<gene>
    <name evidence="3" type="ORF">C2E20_6165</name>
</gene>
<dbReference type="InterPro" id="IPR000326">
    <property type="entry name" value="PAP2/HPO"/>
</dbReference>
<protein>
    <submittedName>
        <fullName evidence="3">PAP2 family</fullName>
    </submittedName>
</protein>
<accession>A0A2P6V8P2</accession>
<comment type="caution">
    <text evidence="3">The sequence shown here is derived from an EMBL/GenBank/DDBJ whole genome shotgun (WGS) entry which is preliminary data.</text>
</comment>
<organism evidence="3 4">
    <name type="scientific">Micractinium conductrix</name>
    <dbReference type="NCBI Taxonomy" id="554055"/>
    <lineage>
        <taxon>Eukaryota</taxon>
        <taxon>Viridiplantae</taxon>
        <taxon>Chlorophyta</taxon>
        <taxon>core chlorophytes</taxon>
        <taxon>Trebouxiophyceae</taxon>
        <taxon>Chlorellales</taxon>
        <taxon>Chlorellaceae</taxon>
        <taxon>Chlorella clade</taxon>
        <taxon>Micractinium</taxon>
    </lineage>
</organism>
<dbReference type="PANTHER" id="PTHR14969">
    <property type="entry name" value="SPHINGOSINE-1-PHOSPHATE PHOSPHOHYDROLASE"/>
    <property type="match status" value="1"/>
</dbReference>
<evidence type="ECO:0000259" key="2">
    <source>
        <dbReference type="Pfam" id="PF01569"/>
    </source>
</evidence>
<evidence type="ECO:0000313" key="4">
    <source>
        <dbReference type="Proteomes" id="UP000239649"/>
    </source>
</evidence>
<dbReference type="OrthoDB" id="515378at2759"/>
<dbReference type="Gene3D" id="1.20.144.10">
    <property type="entry name" value="Phosphatidic acid phosphatase type 2/haloperoxidase"/>
    <property type="match status" value="1"/>
</dbReference>
<dbReference type="PANTHER" id="PTHR14969:SF13">
    <property type="entry name" value="AT30094P"/>
    <property type="match status" value="1"/>
</dbReference>
<evidence type="ECO:0000313" key="3">
    <source>
        <dbReference type="EMBL" id="PSC70460.1"/>
    </source>
</evidence>
<name>A0A2P6V8P2_9CHLO</name>
<dbReference type="AlphaFoldDB" id="A0A2P6V8P2"/>
<dbReference type="Pfam" id="PF01569">
    <property type="entry name" value="PAP2"/>
    <property type="match status" value="1"/>
</dbReference>
<evidence type="ECO:0000256" key="1">
    <source>
        <dbReference type="SAM" id="MobiDB-lite"/>
    </source>
</evidence>
<keyword evidence="4" id="KW-1185">Reference proteome</keyword>
<dbReference type="Proteomes" id="UP000239649">
    <property type="component" value="Unassembled WGS sequence"/>
</dbReference>
<dbReference type="SUPFAM" id="SSF48317">
    <property type="entry name" value="Acid phosphatase/Vanadium-dependent haloperoxidase"/>
    <property type="match status" value="1"/>
</dbReference>
<feature type="domain" description="Phosphatidic acid phosphatase type 2/haloperoxidase" evidence="2">
    <location>
        <begin position="198"/>
        <end position="303"/>
    </location>
</feature>
<feature type="region of interest" description="Disordered" evidence="1">
    <location>
        <begin position="1"/>
        <end position="42"/>
    </location>
</feature>
<proteinExistence type="predicted"/>